<sequence>MSIPREIFGKKMSTGYIPKGILSTTKLSDDITLDADSTINPELGELLLEACKNKIEKIALTLIDTIVKSKNTEHLIVKNKMGETSLILACKHSLVKVVKLLLKYRVPTDVLANDETALSWACKNNNVETSKMLIDAGADLLLKGPLFTACRNGFADIAHMIIAKIDIKRINTEDICALVYSLIGKMDKTVNKFIDKGIDVNYQNGIDNNKTLLMKAYELNSVRVVEKLIDKNADVNKLDKDGHTLLMKMCCNYIPYQDRKYTAYDYKKYDTYALEGKIYVCEANIIVKSNMAIKYANGDTPLLYAVKMEKMDIANLICSHLNSTFDINVIDNKNCTVLMWLLQNIERDMFTECFNKLYYKYSKKININLKTNNNNTLLIQACYKTQPRLANVLLYDFPNMDVNVVNMEGKTAMQYAFKYKLESVIIALLRKNAKT</sequence>
<keyword evidence="2" id="KW-0040">ANK repeat</keyword>
<dbReference type="SMART" id="SM00248">
    <property type="entry name" value="ANK"/>
    <property type="match status" value="7"/>
</dbReference>
<dbReference type="PROSITE" id="PS50088">
    <property type="entry name" value="ANK_REPEAT"/>
    <property type="match status" value="2"/>
</dbReference>
<keyword evidence="1" id="KW-0677">Repeat</keyword>
<dbReference type="SUPFAM" id="SSF48403">
    <property type="entry name" value="Ankyrin repeat"/>
    <property type="match status" value="2"/>
</dbReference>
<dbReference type="Gene3D" id="1.25.40.20">
    <property type="entry name" value="Ankyrin repeat-containing domain"/>
    <property type="match status" value="3"/>
</dbReference>
<name>A0A3G4ZVV7_9VIRU</name>
<evidence type="ECO:0000256" key="2">
    <source>
        <dbReference type="ARBA" id="ARBA00023043"/>
    </source>
</evidence>
<dbReference type="Pfam" id="PF12796">
    <property type="entry name" value="Ank_2"/>
    <property type="match status" value="1"/>
</dbReference>
<dbReference type="InterPro" id="IPR002110">
    <property type="entry name" value="Ankyrin_rpt"/>
</dbReference>
<accession>A0A3G4ZVV7</accession>
<dbReference type="InterPro" id="IPR036770">
    <property type="entry name" value="Ankyrin_rpt-contain_sf"/>
</dbReference>
<evidence type="ECO:0000256" key="1">
    <source>
        <dbReference type="ARBA" id="ARBA00022737"/>
    </source>
</evidence>
<dbReference type="PANTHER" id="PTHR24198:SF165">
    <property type="entry name" value="ANKYRIN REPEAT-CONTAINING PROTEIN-RELATED"/>
    <property type="match status" value="1"/>
</dbReference>
<reference evidence="3" key="1">
    <citation type="submission" date="2018-10" db="EMBL/GenBank/DDBJ databases">
        <title>Hidden diversity of soil giant viruses.</title>
        <authorList>
            <person name="Schulz F."/>
            <person name="Alteio L."/>
            <person name="Goudeau D."/>
            <person name="Ryan E.M."/>
            <person name="Malmstrom R.R."/>
            <person name="Blanchard J."/>
            <person name="Woyke T."/>
        </authorList>
    </citation>
    <scope>NUCLEOTIDE SEQUENCE</scope>
    <source>
        <strain evidence="3">FNV1</strain>
    </source>
</reference>
<evidence type="ECO:0000313" key="3">
    <source>
        <dbReference type="EMBL" id="AYV79016.1"/>
    </source>
</evidence>
<protein>
    <submittedName>
        <fullName evidence="3">Ankyrin</fullName>
    </submittedName>
</protein>
<proteinExistence type="predicted"/>
<gene>
    <name evidence="3" type="ORF">Faunusvirus1_36</name>
</gene>
<dbReference type="PANTHER" id="PTHR24198">
    <property type="entry name" value="ANKYRIN REPEAT AND PROTEIN KINASE DOMAIN-CONTAINING PROTEIN"/>
    <property type="match status" value="1"/>
</dbReference>
<dbReference type="EMBL" id="MK072132">
    <property type="protein sequence ID" value="AYV79016.1"/>
    <property type="molecule type" value="Genomic_DNA"/>
</dbReference>
<dbReference type="PROSITE" id="PS50297">
    <property type="entry name" value="ANK_REP_REGION"/>
    <property type="match status" value="1"/>
</dbReference>
<organism evidence="3">
    <name type="scientific">Faunusvirus sp</name>
    <dbReference type="NCBI Taxonomy" id="2487766"/>
    <lineage>
        <taxon>Viruses</taxon>
        <taxon>Varidnaviria</taxon>
        <taxon>Bamfordvirae</taxon>
        <taxon>Nucleocytoviricota</taxon>
        <taxon>Megaviricetes</taxon>
        <taxon>Imitervirales</taxon>
        <taxon>Mimiviridae</taxon>
    </lineage>
</organism>